<gene>
    <name evidence="1" type="ORF">DMN91_001900</name>
</gene>
<comment type="caution">
    <text evidence="1">The sequence shown here is derived from an EMBL/GenBank/DDBJ whole genome shotgun (WGS) entry which is preliminary data.</text>
</comment>
<proteinExistence type="predicted"/>
<organism evidence="1 2">
    <name type="scientific">Ooceraea biroi</name>
    <name type="common">Clonal raider ant</name>
    <name type="synonym">Cerapachys biroi</name>
    <dbReference type="NCBI Taxonomy" id="2015173"/>
    <lineage>
        <taxon>Eukaryota</taxon>
        <taxon>Metazoa</taxon>
        <taxon>Ecdysozoa</taxon>
        <taxon>Arthropoda</taxon>
        <taxon>Hexapoda</taxon>
        <taxon>Insecta</taxon>
        <taxon>Pterygota</taxon>
        <taxon>Neoptera</taxon>
        <taxon>Endopterygota</taxon>
        <taxon>Hymenoptera</taxon>
        <taxon>Apocrita</taxon>
        <taxon>Aculeata</taxon>
        <taxon>Formicoidea</taxon>
        <taxon>Formicidae</taxon>
        <taxon>Dorylinae</taxon>
        <taxon>Ooceraea</taxon>
    </lineage>
</organism>
<sequence length="108" mass="13219">MAIILEDRDIIVHRSLSEWWSEETEYVFQRIEKWIAFARGYNRLRSLSLKRSKQKWNPEEIKINCCDTFNYQSNSKLDSNCLEAYRYDYSIYFKTIGDIRKDKNNVRY</sequence>
<reference evidence="1 2" key="1">
    <citation type="journal article" date="2018" name="Genome Res.">
        <title>The genomic architecture and molecular evolution of ant odorant receptors.</title>
        <authorList>
            <person name="McKenzie S.K."/>
            <person name="Kronauer D.J.C."/>
        </authorList>
    </citation>
    <scope>NUCLEOTIDE SEQUENCE [LARGE SCALE GENOMIC DNA]</scope>
    <source>
        <strain evidence="1">Clonal line C1</strain>
    </source>
</reference>
<dbReference type="EMBL" id="QOIP01000002">
    <property type="protein sequence ID" value="RLU25742.1"/>
    <property type="molecule type" value="Genomic_DNA"/>
</dbReference>
<name>A0A3L8DZL4_OOCBI</name>
<accession>A0A3L8DZL4</accession>
<dbReference type="Proteomes" id="UP000279307">
    <property type="component" value="Chromosome 2"/>
</dbReference>
<evidence type="ECO:0000313" key="2">
    <source>
        <dbReference type="Proteomes" id="UP000279307"/>
    </source>
</evidence>
<dbReference type="AlphaFoldDB" id="A0A3L8DZL4"/>
<dbReference type="OrthoDB" id="7689787at2759"/>
<protein>
    <submittedName>
        <fullName evidence="1">Uncharacterized protein</fullName>
    </submittedName>
</protein>
<evidence type="ECO:0000313" key="1">
    <source>
        <dbReference type="EMBL" id="RLU25742.1"/>
    </source>
</evidence>